<organism evidence="6 7">
    <name type="scientific">Hyphococcus aureus</name>
    <dbReference type="NCBI Taxonomy" id="2666033"/>
    <lineage>
        <taxon>Bacteria</taxon>
        <taxon>Pseudomonadati</taxon>
        <taxon>Pseudomonadota</taxon>
        <taxon>Alphaproteobacteria</taxon>
        <taxon>Parvularculales</taxon>
        <taxon>Parvularculaceae</taxon>
        <taxon>Hyphococcus</taxon>
    </lineage>
</organism>
<keyword evidence="3" id="KW-0812">Transmembrane</keyword>
<keyword evidence="2" id="KW-1134">Transmembrane beta strand</keyword>
<keyword evidence="7" id="KW-1185">Reference proteome</keyword>
<dbReference type="InterPro" id="IPR051906">
    <property type="entry name" value="TolC-like"/>
</dbReference>
<dbReference type="RefSeq" id="WP_379881074.1">
    <property type="nucleotide sequence ID" value="NZ_JBHPON010000003.1"/>
</dbReference>
<dbReference type="PANTHER" id="PTHR30026">
    <property type="entry name" value="OUTER MEMBRANE PROTEIN TOLC"/>
    <property type="match status" value="1"/>
</dbReference>
<accession>A0ABW1L347</accession>
<evidence type="ECO:0000256" key="3">
    <source>
        <dbReference type="ARBA" id="ARBA00022692"/>
    </source>
</evidence>
<evidence type="ECO:0000313" key="6">
    <source>
        <dbReference type="EMBL" id="MFC6037536.1"/>
    </source>
</evidence>
<evidence type="ECO:0000313" key="7">
    <source>
        <dbReference type="Proteomes" id="UP001596116"/>
    </source>
</evidence>
<evidence type="ECO:0000256" key="4">
    <source>
        <dbReference type="ARBA" id="ARBA00023136"/>
    </source>
</evidence>
<comment type="subcellular location">
    <subcellularLocation>
        <location evidence="1">Cell outer membrane</location>
    </subcellularLocation>
</comment>
<dbReference type="Proteomes" id="UP001596116">
    <property type="component" value="Unassembled WGS sequence"/>
</dbReference>
<evidence type="ECO:0000256" key="2">
    <source>
        <dbReference type="ARBA" id="ARBA00022452"/>
    </source>
</evidence>
<proteinExistence type="predicted"/>
<comment type="caution">
    <text evidence="6">The sequence shown here is derived from an EMBL/GenBank/DDBJ whole genome shotgun (WGS) entry which is preliminary data.</text>
</comment>
<gene>
    <name evidence="6" type="ORF">ACFMB1_18420</name>
</gene>
<keyword evidence="4" id="KW-0472">Membrane</keyword>
<evidence type="ECO:0000256" key="1">
    <source>
        <dbReference type="ARBA" id="ARBA00004442"/>
    </source>
</evidence>
<protein>
    <submittedName>
        <fullName evidence="6">TolC family protein</fullName>
    </submittedName>
</protein>
<keyword evidence="5" id="KW-0998">Cell outer membrane</keyword>
<dbReference type="Gene3D" id="1.20.1600.10">
    <property type="entry name" value="Outer membrane efflux proteins (OEP)"/>
    <property type="match status" value="1"/>
</dbReference>
<sequence length="389" mass="43416">MTIDGAVAIALGANDPTVARFAERASALDDRAVSDSQLPDPQLRVGLQNFPVDTFDFEQEAMTQVQVGVRQSFPRGKTLSKTRERREAEAIGQRASGSLQELQIVLDTRTAWLDLYYWLGARETVRESREVVNELVEVIQTSFAVGVQSNQDLLRAELELSLLDDRAVEVERQIDARLADLARLIGPEHARRAIDDAFPGLPAPPARQLIEDGLVNHPSSIVEDAVIEVRESDVEIAKQQYRPGWSLDAGYGARGGDRADFASAMVVLDIPIFTGKRQDRRLSAAKKERAAARFDRMATLLELKKALDRTYADWERLDARVDLFERVVVDRASANAEAALDGYQNQVSDFAELVRSQLAELDTELQLRRLRVEHAKAQSQLLYLAGERP</sequence>
<dbReference type="PANTHER" id="PTHR30026:SF20">
    <property type="entry name" value="OUTER MEMBRANE PROTEIN TOLC"/>
    <property type="match status" value="1"/>
</dbReference>
<evidence type="ECO:0000256" key="5">
    <source>
        <dbReference type="ARBA" id="ARBA00023237"/>
    </source>
</evidence>
<dbReference type="EMBL" id="JBHPON010000003">
    <property type="protein sequence ID" value="MFC6037536.1"/>
    <property type="molecule type" value="Genomic_DNA"/>
</dbReference>
<dbReference type="SUPFAM" id="SSF56954">
    <property type="entry name" value="Outer membrane efflux proteins (OEP)"/>
    <property type="match status" value="1"/>
</dbReference>
<name>A0ABW1L347_9PROT</name>
<reference evidence="6 7" key="1">
    <citation type="submission" date="2024-09" db="EMBL/GenBank/DDBJ databases">
        <authorList>
            <person name="Zhang Z.-H."/>
        </authorList>
    </citation>
    <scope>NUCLEOTIDE SEQUENCE [LARGE SCALE GENOMIC DNA]</scope>
    <source>
        <strain evidence="6 7">HHTR114</strain>
    </source>
</reference>